<evidence type="ECO:0000313" key="8">
    <source>
        <dbReference type="Proteomes" id="UP000504603"/>
    </source>
</evidence>
<comment type="catalytic activity">
    <reaction evidence="4">
        <text>mogrol + UDP-alpha-D-glucose = mogroside IE + UDP + H(+)</text>
        <dbReference type="Rhea" id="RHEA:52044"/>
        <dbReference type="ChEBI" id="CHEBI:15378"/>
        <dbReference type="ChEBI" id="CHEBI:58223"/>
        <dbReference type="ChEBI" id="CHEBI:58885"/>
        <dbReference type="ChEBI" id="CHEBI:138974"/>
        <dbReference type="ChEBI" id="CHEBI:138975"/>
        <dbReference type="EC" id="2.4.1.350"/>
    </reaction>
    <physiologicalReaction direction="left-to-right" evidence="4">
        <dbReference type="Rhea" id="RHEA:52045"/>
    </physiologicalReaction>
</comment>
<sequence>MFRCGGGDGDYMDWLKMKDEGSVVYVSFGSISRLLKQQKEEIARGLLSSGRPFLWVMRDDDVEEDKLSCSEELEGQGKIVKWCSQLDVLSNPATGCFLTHCGWNSCLESLACGVPMVAFPQWSDQGTNAKIVEELMASGVRMDVAMDAMVKEEEVRRCLDLVMGNSEKGEEIRRNANKWKELARKATIEGGSSYHNLKAFVDQLCP</sequence>
<dbReference type="GO" id="GO:0080044">
    <property type="term" value="F:quercetin 7-O-glucosyltransferase activity"/>
    <property type="evidence" value="ECO:0007669"/>
    <property type="project" value="TreeGrafter"/>
</dbReference>
<evidence type="ECO:0000256" key="5">
    <source>
        <dbReference type="ARBA" id="ARBA00066953"/>
    </source>
</evidence>
<dbReference type="InterPro" id="IPR035595">
    <property type="entry name" value="UDP_glycos_trans_CS"/>
</dbReference>
<comment type="similarity">
    <text evidence="2 7">Belongs to the UDP-glycosyltransferase family.</text>
</comment>
<evidence type="ECO:0000256" key="6">
    <source>
        <dbReference type="ARBA" id="ARBA00074737"/>
    </source>
</evidence>
<proteinExistence type="inferred from homology"/>
<dbReference type="FunFam" id="3.40.50.2000:FF:000019">
    <property type="entry name" value="Glycosyltransferase"/>
    <property type="match status" value="1"/>
</dbReference>
<accession>A0A6J1CZE0</accession>
<dbReference type="InterPro" id="IPR002213">
    <property type="entry name" value="UDP_glucos_trans"/>
</dbReference>
<dbReference type="RefSeq" id="XP_022147165.1">
    <property type="nucleotide sequence ID" value="XM_022291473.1"/>
</dbReference>
<gene>
    <name evidence="9" type="primary">LOC111016175</name>
</gene>
<evidence type="ECO:0000256" key="4">
    <source>
        <dbReference type="ARBA" id="ARBA00050692"/>
    </source>
</evidence>
<dbReference type="Pfam" id="PF00201">
    <property type="entry name" value="UDPGT"/>
    <property type="match status" value="1"/>
</dbReference>
<dbReference type="PROSITE" id="PS00375">
    <property type="entry name" value="UDPGT"/>
    <property type="match status" value="1"/>
</dbReference>
<name>A0A6J1CZE0_MOMCH</name>
<keyword evidence="3 7" id="KW-0808">Transferase</keyword>
<dbReference type="Gene3D" id="3.40.50.2000">
    <property type="entry name" value="Glycogen Phosphorylase B"/>
    <property type="match status" value="2"/>
</dbReference>
<dbReference type="PANTHER" id="PTHR11926">
    <property type="entry name" value="GLUCOSYL/GLUCURONOSYL TRANSFERASES"/>
    <property type="match status" value="1"/>
</dbReference>
<dbReference type="CDD" id="cd03784">
    <property type="entry name" value="GT1_Gtf-like"/>
    <property type="match status" value="1"/>
</dbReference>
<dbReference type="SUPFAM" id="SSF53756">
    <property type="entry name" value="UDP-Glycosyltransferase/glycogen phosphorylase"/>
    <property type="match status" value="1"/>
</dbReference>
<dbReference type="Proteomes" id="UP000504603">
    <property type="component" value="Unplaced"/>
</dbReference>
<dbReference type="EC" id="2.4.1.350" evidence="5"/>
<evidence type="ECO:0000256" key="1">
    <source>
        <dbReference type="ARBA" id="ARBA00004721"/>
    </source>
</evidence>
<dbReference type="KEGG" id="mcha:111016175"/>
<comment type="pathway">
    <text evidence="1">Secondary metabolite biosynthesis; terpenoid biosynthesis.</text>
</comment>
<reference evidence="9" key="1">
    <citation type="submission" date="2025-08" db="UniProtKB">
        <authorList>
            <consortium name="RefSeq"/>
        </authorList>
    </citation>
    <scope>IDENTIFICATION</scope>
</reference>
<dbReference type="AlphaFoldDB" id="A0A6J1CZE0"/>
<dbReference type="OrthoDB" id="5835829at2759"/>
<evidence type="ECO:0000256" key="3">
    <source>
        <dbReference type="ARBA" id="ARBA00022679"/>
    </source>
</evidence>
<keyword evidence="8" id="KW-1185">Reference proteome</keyword>
<evidence type="ECO:0000256" key="7">
    <source>
        <dbReference type="RuleBase" id="RU003718"/>
    </source>
</evidence>
<organism evidence="8 9">
    <name type="scientific">Momordica charantia</name>
    <name type="common">Bitter gourd</name>
    <name type="synonym">Balsam pear</name>
    <dbReference type="NCBI Taxonomy" id="3673"/>
    <lineage>
        <taxon>Eukaryota</taxon>
        <taxon>Viridiplantae</taxon>
        <taxon>Streptophyta</taxon>
        <taxon>Embryophyta</taxon>
        <taxon>Tracheophyta</taxon>
        <taxon>Spermatophyta</taxon>
        <taxon>Magnoliopsida</taxon>
        <taxon>eudicotyledons</taxon>
        <taxon>Gunneridae</taxon>
        <taxon>Pentapetalae</taxon>
        <taxon>rosids</taxon>
        <taxon>fabids</taxon>
        <taxon>Cucurbitales</taxon>
        <taxon>Cucurbitaceae</taxon>
        <taxon>Momordiceae</taxon>
        <taxon>Momordica</taxon>
    </lineage>
</organism>
<evidence type="ECO:0000256" key="2">
    <source>
        <dbReference type="ARBA" id="ARBA00009995"/>
    </source>
</evidence>
<dbReference type="GO" id="GO:0080043">
    <property type="term" value="F:quercetin 3-O-glucosyltransferase activity"/>
    <property type="evidence" value="ECO:0007669"/>
    <property type="project" value="TreeGrafter"/>
</dbReference>
<dbReference type="PANTHER" id="PTHR11926:SF870">
    <property type="entry name" value="UDP-GLYCOSYLTRANSFERASE 75B1"/>
    <property type="match status" value="1"/>
</dbReference>
<evidence type="ECO:0000313" key="9">
    <source>
        <dbReference type="RefSeq" id="XP_022147165.1"/>
    </source>
</evidence>
<keyword evidence="7" id="KW-0328">Glycosyltransferase</keyword>
<protein>
    <recommendedName>
        <fullName evidence="6">Mogroside I-E synthase</fullName>
        <ecNumber evidence="5">2.4.1.350</ecNumber>
    </recommendedName>
</protein>
<dbReference type="GeneID" id="111016175"/>